<evidence type="ECO:0000256" key="3">
    <source>
        <dbReference type="ARBA" id="ARBA00022840"/>
    </source>
</evidence>
<dbReference type="InterPro" id="IPR003593">
    <property type="entry name" value="AAA+_ATPase"/>
</dbReference>
<dbReference type="InterPro" id="IPR047661">
    <property type="entry name" value="IstB"/>
</dbReference>
<gene>
    <name evidence="5" type="primary">dnaC_2</name>
    <name evidence="5" type="ORF">ENSA7_22490</name>
</gene>
<proteinExistence type="inferred from homology"/>
<dbReference type="Proteomes" id="UP000238823">
    <property type="component" value="Unassembled WGS sequence"/>
</dbReference>
<dbReference type="PIRSF" id="PIRSF003073">
    <property type="entry name" value="DNAC_TnpB_IstB"/>
    <property type="match status" value="1"/>
</dbReference>
<protein>
    <submittedName>
        <fullName evidence="5">DNA replication protein DnaC</fullName>
    </submittedName>
</protein>
<comment type="similarity">
    <text evidence="1">Belongs to the IS21/IS1162 putative ATP-binding protein family.</text>
</comment>
<dbReference type="PANTHER" id="PTHR30050:SF4">
    <property type="entry name" value="ATP-BINDING PROTEIN RV3427C IN INSERTION SEQUENCE-RELATED"/>
    <property type="match status" value="1"/>
</dbReference>
<dbReference type="InterPro" id="IPR002611">
    <property type="entry name" value="IstB_ATP-bd"/>
</dbReference>
<comment type="caution">
    <text evidence="5">The sequence shown here is derived from an EMBL/GenBank/DDBJ whole genome shotgun (WGS) entry which is preliminary data.</text>
</comment>
<evidence type="ECO:0000259" key="4">
    <source>
        <dbReference type="SMART" id="SM00382"/>
    </source>
</evidence>
<dbReference type="GO" id="GO:0006260">
    <property type="term" value="P:DNA replication"/>
    <property type="evidence" value="ECO:0007669"/>
    <property type="project" value="TreeGrafter"/>
</dbReference>
<reference evidence="5 6" key="1">
    <citation type="submission" date="2018-03" db="EMBL/GenBank/DDBJ databases">
        <title>Draft Genome Sequences of the Obligatory Marine Myxobacteria Enhygromyxa salina SWB007.</title>
        <authorList>
            <person name="Poehlein A."/>
            <person name="Moghaddam J.A."/>
            <person name="Harms H."/>
            <person name="Alanjari M."/>
            <person name="Koenig G.M."/>
            <person name="Daniel R."/>
            <person name="Schaeberle T.F."/>
        </authorList>
    </citation>
    <scope>NUCLEOTIDE SEQUENCE [LARGE SCALE GENOMIC DNA]</scope>
    <source>
        <strain evidence="5 6">SWB007</strain>
    </source>
</reference>
<dbReference type="SMART" id="SM00382">
    <property type="entry name" value="AAA"/>
    <property type="match status" value="1"/>
</dbReference>
<dbReference type="RefSeq" id="WP_106089278.1">
    <property type="nucleotide sequence ID" value="NZ_PVNL01000045.1"/>
</dbReference>
<dbReference type="InterPro" id="IPR001270">
    <property type="entry name" value="ClpA/B"/>
</dbReference>
<evidence type="ECO:0000256" key="2">
    <source>
        <dbReference type="ARBA" id="ARBA00022741"/>
    </source>
</evidence>
<keyword evidence="2" id="KW-0547">Nucleotide-binding</keyword>
<keyword evidence="3" id="KW-0067">ATP-binding</keyword>
<accession>A0A2S9YSL0</accession>
<sequence>MNDDLDQLLENLKLRRLKQILPRELERAEKHTPSYSEFLARLLREEYQSQEMRFLEHRIRRARLPERWSLETYPWEQQPGVSKAAMMQLAQLDFIDRAANLVFIGPTGVGKTGLASAILLAALRAGRRGLFIKAQDLFDEMYRSLADHSSRKLLDRLTRIDLLLIDEMGYLNLRPEQSNIFFKLMEERYQKAATIITTNLEYEDWYAFLGQKEMVGALLDRLRHHCHTVRIDGQSLRTPQPDLAA</sequence>
<evidence type="ECO:0000256" key="1">
    <source>
        <dbReference type="ARBA" id="ARBA00008059"/>
    </source>
</evidence>
<dbReference type="NCBIfam" id="NF038214">
    <property type="entry name" value="IS21_help_AAA"/>
    <property type="match status" value="1"/>
</dbReference>
<dbReference type="AlphaFoldDB" id="A0A2S9YSL0"/>
<dbReference type="InterPro" id="IPR028350">
    <property type="entry name" value="DNAC/IstB-like"/>
</dbReference>
<dbReference type="EMBL" id="PVNL01000045">
    <property type="protein sequence ID" value="PRQ08095.1"/>
    <property type="molecule type" value="Genomic_DNA"/>
</dbReference>
<dbReference type="OrthoDB" id="8150723at2"/>
<evidence type="ECO:0000313" key="5">
    <source>
        <dbReference type="EMBL" id="PRQ08095.1"/>
    </source>
</evidence>
<name>A0A2S9YSL0_9BACT</name>
<dbReference type="Gene3D" id="3.40.50.300">
    <property type="entry name" value="P-loop containing nucleotide triphosphate hydrolases"/>
    <property type="match status" value="1"/>
</dbReference>
<dbReference type="Pfam" id="PF01695">
    <property type="entry name" value="IstB_IS21"/>
    <property type="match status" value="1"/>
</dbReference>
<dbReference type="PRINTS" id="PR00300">
    <property type="entry name" value="CLPPROTEASEA"/>
</dbReference>
<organism evidence="5 6">
    <name type="scientific">Enhygromyxa salina</name>
    <dbReference type="NCBI Taxonomy" id="215803"/>
    <lineage>
        <taxon>Bacteria</taxon>
        <taxon>Pseudomonadati</taxon>
        <taxon>Myxococcota</taxon>
        <taxon>Polyangia</taxon>
        <taxon>Nannocystales</taxon>
        <taxon>Nannocystaceae</taxon>
        <taxon>Enhygromyxa</taxon>
    </lineage>
</organism>
<dbReference type="PANTHER" id="PTHR30050">
    <property type="entry name" value="CHROMOSOMAL REPLICATION INITIATOR PROTEIN DNAA"/>
    <property type="match status" value="1"/>
</dbReference>
<feature type="domain" description="AAA+ ATPase" evidence="4">
    <location>
        <begin position="97"/>
        <end position="232"/>
    </location>
</feature>
<dbReference type="InterPro" id="IPR027417">
    <property type="entry name" value="P-loop_NTPase"/>
</dbReference>
<dbReference type="GO" id="GO:0005524">
    <property type="term" value="F:ATP binding"/>
    <property type="evidence" value="ECO:0007669"/>
    <property type="project" value="UniProtKB-KW"/>
</dbReference>
<dbReference type="SUPFAM" id="SSF52540">
    <property type="entry name" value="P-loop containing nucleoside triphosphate hydrolases"/>
    <property type="match status" value="1"/>
</dbReference>
<evidence type="ECO:0000313" key="6">
    <source>
        <dbReference type="Proteomes" id="UP000238823"/>
    </source>
</evidence>